<name>A0A810L9R1_9ACTN</name>
<dbReference type="KEGG" id="aser:Asera_57330"/>
<organism evidence="3 4">
    <name type="scientific">Actinocatenispora sera</name>
    <dbReference type="NCBI Taxonomy" id="390989"/>
    <lineage>
        <taxon>Bacteria</taxon>
        <taxon>Bacillati</taxon>
        <taxon>Actinomycetota</taxon>
        <taxon>Actinomycetes</taxon>
        <taxon>Micromonosporales</taxon>
        <taxon>Micromonosporaceae</taxon>
        <taxon>Actinocatenispora</taxon>
    </lineage>
</organism>
<gene>
    <name evidence="3" type="ORF">Asera_57330</name>
</gene>
<feature type="signal peptide" evidence="1">
    <location>
        <begin position="1"/>
        <end position="25"/>
    </location>
</feature>
<keyword evidence="4" id="KW-1185">Reference proteome</keyword>
<feature type="chain" id="PRO_5032934141" evidence="1">
    <location>
        <begin position="26"/>
        <end position="429"/>
    </location>
</feature>
<dbReference type="InterPro" id="IPR036514">
    <property type="entry name" value="SGNH_hydro_sf"/>
</dbReference>
<evidence type="ECO:0000313" key="4">
    <source>
        <dbReference type="Proteomes" id="UP000680750"/>
    </source>
</evidence>
<accession>A0A810L9R1</accession>
<dbReference type="RefSeq" id="WP_051801419.1">
    <property type="nucleotide sequence ID" value="NZ_AP023354.1"/>
</dbReference>
<dbReference type="PANTHER" id="PTHR43784:SF2">
    <property type="entry name" value="GDSL-LIKE LIPASE_ACYLHYDROLASE, PUTATIVE (AFU_ORTHOLOGUE AFUA_2G00820)-RELATED"/>
    <property type="match status" value="1"/>
</dbReference>
<dbReference type="EMBL" id="AP023354">
    <property type="protein sequence ID" value="BCJ31625.1"/>
    <property type="molecule type" value="Genomic_DNA"/>
</dbReference>
<dbReference type="AlphaFoldDB" id="A0A810L9R1"/>
<keyword evidence="1" id="KW-0732">Signal</keyword>
<dbReference type="InterPro" id="IPR013830">
    <property type="entry name" value="SGNH_hydro"/>
</dbReference>
<evidence type="ECO:0000259" key="2">
    <source>
        <dbReference type="Pfam" id="PF13472"/>
    </source>
</evidence>
<dbReference type="Gene3D" id="3.40.50.1110">
    <property type="entry name" value="SGNH hydrolase"/>
    <property type="match status" value="1"/>
</dbReference>
<dbReference type="Pfam" id="PF13472">
    <property type="entry name" value="Lipase_GDSL_2"/>
    <property type="match status" value="1"/>
</dbReference>
<evidence type="ECO:0000256" key="1">
    <source>
        <dbReference type="SAM" id="SignalP"/>
    </source>
</evidence>
<dbReference type="InterPro" id="IPR053140">
    <property type="entry name" value="GDSL_Rv0518-like"/>
</dbReference>
<dbReference type="CDD" id="cd01830">
    <property type="entry name" value="XynE_like"/>
    <property type="match status" value="1"/>
</dbReference>
<dbReference type="SUPFAM" id="SSF52266">
    <property type="entry name" value="SGNH hydrolase"/>
    <property type="match status" value="1"/>
</dbReference>
<sequence>MRPRRWRTGIVVAALALATPLTAYAAVHHATADRGDAEQRHAAQLSVDRQAGNGEQEWRAGWRAAPQPPVASGPSHDGFTNRTVRMVVRPTVSGPAVRIRLSNRYGTAALRVGRVAVAEQDTGPIVVAATQRAATFVGAGTVTIPAGEEVVSDPVPVRARAGRHLVVSVYLTGPTGPATWHNKAQATSYVSGGGDWATEPGGSPYQAITPSWFFLDGVDVLSRPVRGTVVAFGDSITDGSFSTIDADHTYPDRLADRLARWAVLNEGIGGNAILTDTAGGGQSALHRFRHDVLDQPGVTSVVLLEGVNDIGAGATAAQLEAGMTQLVELAHAHCLRIVGGTITPFHGSVYDTPAHEQTRQAVNRWIRTSGTFDAVADFDRALRDPADPLTIDPRYHTVGDLHPNDRGYQVMANTIDRADLARQPGCRHG</sequence>
<dbReference type="PANTHER" id="PTHR43784">
    <property type="entry name" value="GDSL-LIKE LIPASE/ACYLHYDROLASE, PUTATIVE (AFU_ORTHOLOGUE AFUA_2G00820)-RELATED"/>
    <property type="match status" value="1"/>
</dbReference>
<dbReference type="Proteomes" id="UP000680750">
    <property type="component" value="Chromosome"/>
</dbReference>
<dbReference type="OrthoDB" id="1828825at2"/>
<evidence type="ECO:0000313" key="3">
    <source>
        <dbReference type="EMBL" id="BCJ31625.1"/>
    </source>
</evidence>
<protein>
    <submittedName>
        <fullName evidence="3">SGNH hydrolase</fullName>
    </submittedName>
</protein>
<reference evidence="3" key="1">
    <citation type="submission" date="2020-08" db="EMBL/GenBank/DDBJ databases">
        <title>Whole genome shotgun sequence of Actinocatenispora sera NBRC 101916.</title>
        <authorList>
            <person name="Komaki H."/>
            <person name="Tamura T."/>
        </authorList>
    </citation>
    <scope>NUCLEOTIDE SEQUENCE</scope>
    <source>
        <strain evidence="3">NBRC 101916</strain>
    </source>
</reference>
<keyword evidence="3" id="KW-0378">Hydrolase</keyword>
<proteinExistence type="predicted"/>
<feature type="domain" description="SGNH hydrolase-type esterase" evidence="2">
    <location>
        <begin position="231"/>
        <end position="410"/>
    </location>
</feature>
<dbReference type="GO" id="GO:0016787">
    <property type="term" value="F:hydrolase activity"/>
    <property type="evidence" value="ECO:0007669"/>
    <property type="project" value="UniProtKB-KW"/>
</dbReference>